<dbReference type="AlphaFoldDB" id="A0A835PCD9"/>
<dbReference type="EMBL" id="JADCNL010000076">
    <property type="protein sequence ID" value="KAG0451101.1"/>
    <property type="molecule type" value="Genomic_DNA"/>
</dbReference>
<evidence type="ECO:0000313" key="1">
    <source>
        <dbReference type="EMBL" id="KAG0451101.1"/>
    </source>
</evidence>
<sequence length="166" mass="18266">MGKLSTSGLIYDSGSPCNERRREHISILKESNACCIFDPATMGVYCNYTSSILLCVEDNSSILVFDGDEELGINRKAQRKFKASEVAAAIALAVLGNANKLLIDNVLNHCAYMEKISRSAHARWLGCQLTSSMLDRVELGSIRKCIGSPHSKPKDDACSQYRTDEE</sequence>
<protein>
    <submittedName>
        <fullName evidence="1">Uncharacterized protein</fullName>
    </submittedName>
</protein>
<evidence type="ECO:0000313" key="2">
    <source>
        <dbReference type="Proteomes" id="UP000636800"/>
    </source>
</evidence>
<dbReference type="Proteomes" id="UP000636800">
    <property type="component" value="Unassembled WGS sequence"/>
</dbReference>
<dbReference type="OrthoDB" id="1934409at2759"/>
<proteinExistence type="predicted"/>
<comment type="caution">
    <text evidence="1">The sequence shown here is derived from an EMBL/GenBank/DDBJ whole genome shotgun (WGS) entry which is preliminary data.</text>
</comment>
<reference evidence="1 2" key="1">
    <citation type="journal article" date="2020" name="Nat. Food">
        <title>A phased Vanilla planifolia genome enables genetic improvement of flavour and production.</title>
        <authorList>
            <person name="Hasing T."/>
            <person name="Tang H."/>
            <person name="Brym M."/>
            <person name="Khazi F."/>
            <person name="Huang T."/>
            <person name="Chambers A.H."/>
        </authorList>
    </citation>
    <scope>NUCLEOTIDE SEQUENCE [LARGE SCALE GENOMIC DNA]</scope>
    <source>
        <tissue evidence="1">Leaf</tissue>
    </source>
</reference>
<organism evidence="1 2">
    <name type="scientific">Vanilla planifolia</name>
    <name type="common">Vanilla</name>
    <dbReference type="NCBI Taxonomy" id="51239"/>
    <lineage>
        <taxon>Eukaryota</taxon>
        <taxon>Viridiplantae</taxon>
        <taxon>Streptophyta</taxon>
        <taxon>Embryophyta</taxon>
        <taxon>Tracheophyta</taxon>
        <taxon>Spermatophyta</taxon>
        <taxon>Magnoliopsida</taxon>
        <taxon>Liliopsida</taxon>
        <taxon>Asparagales</taxon>
        <taxon>Orchidaceae</taxon>
        <taxon>Vanilloideae</taxon>
        <taxon>Vanilleae</taxon>
        <taxon>Vanilla</taxon>
    </lineage>
</organism>
<name>A0A835PCD9_VANPL</name>
<gene>
    <name evidence="1" type="ORF">HPP92_026590</name>
</gene>
<accession>A0A835PCD9</accession>
<keyword evidence="2" id="KW-1185">Reference proteome</keyword>